<keyword evidence="2" id="KW-1185">Reference proteome</keyword>
<dbReference type="RefSeq" id="WP_142808698.1">
    <property type="nucleotide sequence ID" value="NZ_CP036282.1"/>
</dbReference>
<dbReference type="EMBL" id="CP036282">
    <property type="protein sequence ID" value="QDL53126.1"/>
    <property type="molecule type" value="Genomic_DNA"/>
</dbReference>
<name>A0A515EKE6_9BURK</name>
<evidence type="ECO:0000313" key="1">
    <source>
        <dbReference type="EMBL" id="QDL53126.1"/>
    </source>
</evidence>
<protein>
    <submittedName>
        <fullName evidence="1">Host-nuclease inhibitor protein Gam</fullName>
    </submittedName>
</protein>
<dbReference type="AlphaFoldDB" id="A0A515EKE6"/>
<organism evidence="1 2">
    <name type="scientific">Rhodoferax aquaticus</name>
    <dbReference type="NCBI Taxonomy" id="2527691"/>
    <lineage>
        <taxon>Bacteria</taxon>
        <taxon>Pseudomonadati</taxon>
        <taxon>Pseudomonadota</taxon>
        <taxon>Betaproteobacteria</taxon>
        <taxon>Burkholderiales</taxon>
        <taxon>Comamonadaceae</taxon>
        <taxon>Rhodoferax</taxon>
    </lineage>
</organism>
<dbReference type="Gene3D" id="1.20.5.170">
    <property type="match status" value="1"/>
</dbReference>
<gene>
    <name evidence="1" type="ORF">EXZ61_02485</name>
</gene>
<dbReference type="SUPFAM" id="SSF161266">
    <property type="entry name" value="Gam-like"/>
    <property type="match status" value="1"/>
</dbReference>
<sequence length="170" mass="18488">MATRIKTKAADAPQTMAQVQSDIRKIGDLSREHGRVSADLNDKVAKLTDDAAPTLKDLQEQIAGLQKGVQIYCEANREELCGKGKTANLVTGEVQWRQRPPSVKVTGVDAVIAWLKNMGMNAFIRSKEEINKEAMLNEPEKAKGVPGVSIVTGVEDFVIVPFEVDTEVAA</sequence>
<accession>A0A515EKE6</accession>
<dbReference type="Pfam" id="PF07352">
    <property type="entry name" value="Phage_Mu_Gam"/>
    <property type="match status" value="1"/>
</dbReference>
<reference evidence="2" key="1">
    <citation type="submission" date="2019-02" db="EMBL/GenBank/DDBJ databases">
        <title>Complete genome sequence of Rhodoferax sp. Gr-4.</title>
        <authorList>
            <person name="Jin L."/>
        </authorList>
    </citation>
    <scope>NUCLEOTIDE SEQUENCE [LARGE SCALE GENOMIC DNA]</scope>
    <source>
        <strain evidence="2">Gr-4</strain>
    </source>
</reference>
<evidence type="ECO:0000313" key="2">
    <source>
        <dbReference type="Proteomes" id="UP000317365"/>
    </source>
</evidence>
<dbReference type="InterPro" id="IPR009951">
    <property type="entry name" value="Host-nuc_inhib_Gam"/>
</dbReference>
<proteinExistence type="predicted"/>
<dbReference type="GO" id="GO:0042262">
    <property type="term" value="P:DNA protection"/>
    <property type="evidence" value="ECO:0007669"/>
    <property type="project" value="InterPro"/>
</dbReference>
<dbReference type="GO" id="GO:0003690">
    <property type="term" value="F:double-stranded DNA binding"/>
    <property type="evidence" value="ECO:0007669"/>
    <property type="project" value="InterPro"/>
</dbReference>
<dbReference type="KEGG" id="rhg:EXZ61_02485"/>
<reference evidence="2" key="2">
    <citation type="journal article" date="2020" name="Int. J. Syst. Evol. Microbiol.">
        <title>Genomic insights into a novel species Rhodoferax aquaticus sp. nov., isolated from freshwater.</title>
        <authorList>
            <person name="Li T."/>
            <person name="Zhuo Y."/>
            <person name="Jin C.Z."/>
            <person name="Wu X."/>
            <person name="Ko S.R."/>
            <person name="Jin F.J."/>
            <person name="Ahn C.Y."/>
            <person name="Oh H.M."/>
            <person name="Lee H.G."/>
            <person name="Jin L."/>
        </authorList>
    </citation>
    <scope>NUCLEOTIDE SEQUENCE [LARGE SCALE GENOMIC DNA]</scope>
    <source>
        <strain evidence="2">Gr-4</strain>
    </source>
</reference>
<dbReference type="Proteomes" id="UP000317365">
    <property type="component" value="Chromosome"/>
</dbReference>